<feature type="transmembrane region" description="Helical" evidence="12">
    <location>
        <begin position="35"/>
        <end position="53"/>
    </location>
</feature>
<keyword evidence="7 11" id="KW-0560">Oxidoreductase</keyword>
<keyword evidence="6 12" id="KW-1133">Transmembrane helix</keyword>
<evidence type="ECO:0000256" key="6">
    <source>
        <dbReference type="ARBA" id="ARBA00022989"/>
    </source>
</evidence>
<proteinExistence type="inferred from homology"/>
<keyword evidence="10 11" id="KW-0275">Fatty acid biosynthesis</keyword>
<dbReference type="Proteomes" id="UP000095300">
    <property type="component" value="Unassembled WGS sequence"/>
</dbReference>
<dbReference type="GO" id="GO:0005506">
    <property type="term" value="F:iron ion binding"/>
    <property type="evidence" value="ECO:0007669"/>
    <property type="project" value="TreeGrafter"/>
</dbReference>
<evidence type="ECO:0000256" key="1">
    <source>
        <dbReference type="ARBA" id="ARBA00004141"/>
    </source>
</evidence>
<comment type="cofactor">
    <cofactor evidence="11">
        <name>Fe(2+)</name>
        <dbReference type="ChEBI" id="CHEBI:29033"/>
    </cofactor>
</comment>
<accession>A0A1I8PP80</accession>
<dbReference type="STRING" id="35570.A0A1I8PP80"/>
<dbReference type="GO" id="GO:0004768">
    <property type="term" value="F:stearoyl-CoA 9-desaturase activity"/>
    <property type="evidence" value="ECO:0007669"/>
    <property type="project" value="TreeGrafter"/>
</dbReference>
<evidence type="ECO:0000313" key="13">
    <source>
        <dbReference type="EnsemblMetazoa" id="SCAU009861-PA"/>
    </source>
</evidence>
<evidence type="ECO:0000256" key="12">
    <source>
        <dbReference type="SAM" id="Phobius"/>
    </source>
</evidence>
<evidence type="ECO:0000256" key="7">
    <source>
        <dbReference type="ARBA" id="ARBA00023002"/>
    </source>
</evidence>
<keyword evidence="9 12" id="KW-0472">Membrane</keyword>
<feature type="transmembrane region" description="Helical" evidence="12">
    <location>
        <begin position="59"/>
        <end position="80"/>
    </location>
</feature>
<feature type="transmembrane region" description="Helical" evidence="12">
    <location>
        <begin position="178"/>
        <end position="196"/>
    </location>
</feature>
<evidence type="ECO:0008006" key="15">
    <source>
        <dbReference type="Google" id="ProtNLM"/>
    </source>
</evidence>
<keyword evidence="4 11" id="KW-0812">Transmembrane</keyword>
<comment type="domain">
    <text evidence="11">The histidine box domains are involved in binding the catalytic metal ions.</text>
</comment>
<dbReference type="GO" id="GO:0005789">
    <property type="term" value="C:endoplasmic reticulum membrane"/>
    <property type="evidence" value="ECO:0007669"/>
    <property type="project" value="TreeGrafter"/>
</dbReference>
<organism evidence="13 14">
    <name type="scientific">Stomoxys calcitrans</name>
    <name type="common">Stable fly</name>
    <name type="synonym">Conops calcitrans</name>
    <dbReference type="NCBI Taxonomy" id="35570"/>
    <lineage>
        <taxon>Eukaryota</taxon>
        <taxon>Metazoa</taxon>
        <taxon>Ecdysozoa</taxon>
        <taxon>Arthropoda</taxon>
        <taxon>Hexapoda</taxon>
        <taxon>Insecta</taxon>
        <taxon>Pterygota</taxon>
        <taxon>Neoptera</taxon>
        <taxon>Endopterygota</taxon>
        <taxon>Diptera</taxon>
        <taxon>Brachycera</taxon>
        <taxon>Muscomorpha</taxon>
        <taxon>Muscoidea</taxon>
        <taxon>Muscidae</taxon>
        <taxon>Stomoxys</taxon>
    </lineage>
</organism>
<dbReference type="KEGG" id="scac:106086101"/>
<evidence type="ECO:0000256" key="3">
    <source>
        <dbReference type="ARBA" id="ARBA00022516"/>
    </source>
</evidence>
<keyword evidence="8" id="KW-0443">Lipid metabolism</keyword>
<protein>
    <recommendedName>
        <fullName evidence="15">Fatty acid desaturase domain-containing protein</fullName>
    </recommendedName>
</protein>
<evidence type="ECO:0000256" key="8">
    <source>
        <dbReference type="ARBA" id="ARBA00023098"/>
    </source>
</evidence>
<reference evidence="13" key="1">
    <citation type="submission" date="2020-05" db="UniProtKB">
        <authorList>
            <consortium name="EnsemblMetazoa"/>
        </authorList>
    </citation>
    <scope>IDENTIFICATION</scope>
    <source>
        <strain evidence="13">USDA</strain>
    </source>
</reference>
<dbReference type="CDD" id="cd03505">
    <property type="entry name" value="Delta9-FADS-like"/>
    <property type="match status" value="1"/>
</dbReference>
<dbReference type="PANTHER" id="PTHR11351">
    <property type="entry name" value="ACYL-COA DESATURASE"/>
    <property type="match status" value="1"/>
</dbReference>
<evidence type="ECO:0000256" key="4">
    <source>
        <dbReference type="ARBA" id="ARBA00022692"/>
    </source>
</evidence>
<evidence type="ECO:0000256" key="9">
    <source>
        <dbReference type="ARBA" id="ARBA00023136"/>
    </source>
</evidence>
<feature type="transmembrane region" description="Helical" evidence="12">
    <location>
        <begin position="202"/>
        <end position="226"/>
    </location>
</feature>
<dbReference type="VEuPathDB" id="VectorBase:SCAU009861"/>
<evidence type="ECO:0000313" key="14">
    <source>
        <dbReference type="Proteomes" id="UP000095300"/>
    </source>
</evidence>
<keyword evidence="3 11" id="KW-0444">Lipid biosynthesis</keyword>
<dbReference type="PRINTS" id="PR00075">
    <property type="entry name" value="FACDDSATRASE"/>
</dbReference>
<dbReference type="AlphaFoldDB" id="A0A1I8PP80"/>
<name>A0A1I8PP80_STOCA</name>
<dbReference type="EnsemblMetazoa" id="SCAU009861-RA">
    <property type="protein sequence ID" value="SCAU009861-PA"/>
    <property type="gene ID" value="SCAU009861"/>
</dbReference>
<evidence type="ECO:0000256" key="11">
    <source>
        <dbReference type="RuleBase" id="RU000581"/>
    </source>
</evidence>
<keyword evidence="14" id="KW-1185">Reference proteome</keyword>
<dbReference type="GO" id="GO:0006636">
    <property type="term" value="P:unsaturated fatty acid biosynthetic process"/>
    <property type="evidence" value="ECO:0007669"/>
    <property type="project" value="TreeGrafter"/>
</dbReference>
<evidence type="ECO:0000256" key="5">
    <source>
        <dbReference type="ARBA" id="ARBA00022832"/>
    </source>
</evidence>
<evidence type="ECO:0000256" key="2">
    <source>
        <dbReference type="ARBA" id="ARBA00009295"/>
    </source>
</evidence>
<evidence type="ECO:0000256" key="10">
    <source>
        <dbReference type="ARBA" id="ARBA00023160"/>
    </source>
</evidence>
<comment type="subcellular location">
    <subcellularLocation>
        <location evidence="1">Membrane</location>
        <topology evidence="1">Multi-pass membrane protein</topology>
    </subcellularLocation>
</comment>
<keyword evidence="5" id="KW-0276">Fatty acid metabolism</keyword>
<dbReference type="InterPro" id="IPR015876">
    <property type="entry name" value="Acyl-CoA_DS"/>
</dbReference>
<gene>
    <name evidence="13" type="primary">106086101</name>
</gene>
<dbReference type="OrthoDB" id="10260134at2759"/>
<sequence>MQSETNSKEMETEASNATQLIEEVKSSKREASWPSVLFFIHLHILGLYGIFVMLTSASWLTIVFTLTLTVLGVLGATAGAHRLWAHGTYKATTGLKIFLMLCQTIAGQGSIYNWVRSHRLHHQYFRKNEDPFYSNKNFMSAHVYTQLLSYSSEQEHLLNQIDMKDLEEDKVVMFQKRFYWVLYTFLHILLPVNSPLEYWGDSLTASIVVAFSLRYMLVLNICWLINSAHLVWGLDKSFKPSDSNSVFFITKTYWPQYHYMLPNDYQSGEFGDYASGFTTAMIRVFAALDGATDLKTISSTAVRNGLTEAVESGRPIVDCINEFAEKEQAQLPKNHFLNRNKFM</sequence>
<dbReference type="PANTHER" id="PTHR11351:SF26">
    <property type="entry name" value="FATTY ACID DESATURASE DOMAIN-CONTAINING PROTEIN"/>
    <property type="match status" value="1"/>
</dbReference>
<comment type="similarity">
    <text evidence="2 11">Belongs to the fatty acid desaturase type 1 family.</text>
</comment>